<keyword evidence="1" id="KW-0539">Nucleus</keyword>
<dbReference type="Pfam" id="PF12697">
    <property type="entry name" value="Abhydrolase_6"/>
    <property type="match status" value="1"/>
</dbReference>
<keyword evidence="6" id="KW-1185">Reference proteome</keyword>
<protein>
    <submittedName>
        <fullName evidence="5">Uncharacterized protein</fullName>
    </submittedName>
</protein>
<feature type="domain" description="AB hydrolase-1" evidence="4">
    <location>
        <begin position="33"/>
        <end position="288"/>
    </location>
</feature>
<evidence type="ECO:0000313" key="6">
    <source>
        <dbReference type="Proteomes" id="UP001172681"/>
    </source>
</evidence>
<feature type="region of interest" description="Disordered" evidence="2">
    <location>
        <begin position="806"/>
        <end position="855"/>
    </location>
</feature>
<feature type="domain" description="Xylanolytic transcriptional activator regulatory" evidence="3">
    <location>
        <begin position="490"/>
        <end position="577"/>
    </location>
</feature>
<dbReference type="CDD" id="cd12148">
    <property type="entry name" value="fungal_TF_MHR"/>
    <property type="match status" value="1"/>
</dbReference>
<feature type="compositionally biased region" description="Low complexity" evidence="2">
    <location>
        <begin position="828"/>
        <end position="840"/>
    </location>
</feature>
<dbReference type="GO" id="GO:0003677">
    <property type="term" value="F:DNA binding"/>
    <property type="evidence" value="ECO:0007669"/>
    <property type="project" value="InterPro"/>
</dbReference>
<dbReference type="GO" id="GO:0008270">
    <property type="term" value="F:zinc ion binding"/>
    <property type="evidence" value="ECO:0007669"/>
    <property type="project" value="InterPro"/>
</dbReference>
<dbReference type="Proteomes" id="UP001172681">
    <property type="component" value="Unassembled WGS sequence"/>
</dbReference>
<evidence type="ECO:0000313" key="5">
    <source>
        <dbReference type="EMBL" id="KAJ9626805.1"/>
    </source>
</evidence>
<dbReference type="Pfam" id="PF04082">
    <property type="entry name" value="Fungal_trans"/>
    <property type="match status" value="1"/>
</dbReference>
<dbReference type="InterPro" id="IPR029058">
    <property type="entry name" value="AB_hydrolase_fold"/>
</dbReference>
<name>A0AA39CUL6_9EURO</name>
<evidence type="ECO:0000256" key="1">
    <source>
        <dbReference type="ARBA" id="ARBA00023242"/>
    </source>
</evidence>
<comment type="caution">
    <text evidence="5">The sequence shown here is derived from an EMBL/GenBank/DDBJ whole genome shotgun (WGS) entry which is preliminary data.</text>
</comment>
<evidence type="ECO:0000259" key="4">
    <source>
        <dbReference type="Pfam" id="PF12697"/>
    </source>
</evidence>
<dbReference type="PANTHER" id="PTHR47431:SF4">
    <property type="entry name" value="ZN(II)2CYS6 TRANSCRIPTION FACTOR (EUROFUNG)"/>
    <property type="match status" value="1"/>
</dbReference>
<gene>
    <name evidence="5" type="ORF">H2204_009821</name>
</gene>
<evidence type="ECO:0000256" key="2">
    <source>
        <dbReference type="SAM" id="MobiDB-lite"/>
    </source>
</evidence>
<dbReference type="SUPFAM" id="SSF53474">
    <property type="entry name" value="alpha/beta-Hydrolases"/>
    <property type="match status" value="1"/>
</dbReference>
<accession>A0AA39CUL6</accession>
<dbReference type="AlphaFoldDB" id="A0AA39CUL6"/>
<organism evidence="5 6">
    <name type="scientific">Knufia peltigerae</name>
    <dbReference type="NCBI Taxonomy" id="1002370"/>
    <lineage>
        <taxon>Eukaryota</taxon>
        <taxon>Fungi</taxon>
        <taxon>Dikarya</taxon>
        <taxon>Ascomycota</taxon>
        <taxon>Pezizomycotina</taxon>
        <taxon>Eurotiomycetes</taxon>
        <taxon>Chaetothyriomycetidae</taxon>
        <taxon>Chaetothyriales</taxon>
        <taxon>Trichomeriaceae</taxon>
        <taxon>Knufia</taxon>
    </lineage>
</organism>
<dbReference type="Gene3D" id="3.40.50.1820">
    <property type="entry name" value="alpha/beta hydrolase"/>
    <property type="match status" value="1"/>
</dbReference>
<sequence>MTSLDDKETQTISLADGRTLAYAEYGNLTGTPIICMHGTPSCRLEYRLWESSAKKLNARLIAPDRPGMGLSTNSPGRTLLDWPRDVQTLTQQLKLDRYHVLGGSGGGPFALACAKELPKSQLLSVNVWAGAGPPEIGLKGMTLLGRSALFVYKWMPSLMGWFDAHFVAPAAKDPDPKVTEAFLLKTAKYQSKEEQALFEDQFYMDVVRDTFRETYRQDLDGSNEEMRILGENWGFRLEDVEVKRSTFFYGTDDTNTPIRMGRYMQSRLKGATLKEFPGKTHFTIDDDRAAQKCQYTQSRRGGLDRAALAERRKRLAATGSGATQAESADILSPLQQSSRAHRHQEHPPPRLPGDDVEPDITNDYGLSGESSNAGSPSSPRIDIGDDIEGDPLIASYYKNFHKFHPLVLPHKHLTRIHRTPSIKLNLRPLVAILRLIGHIYSSREWSTSLRDHVESCFAAASPADPIMVQCRTLYSIALFWNNYKDESKGEMDAAVRLGLDLQMFRQDFAEKHGSQDAVLTECWRRTWWTLYMVDAFYAGTLGTMNFATVDVVATVDLPCEEWEYEQGQIPEPPKTLQDFDCRDLAPESTSFSSFAYLIGAVRCAALAISTAPKVATSECSQQILQAADAVINGWLLLLPKGDRKQVLSKTGELDELMFQAHLLIHVATVGLHRPLSDLKFNAIEWISTCARAPPRETPTTELINVHTVRVLKSTEAQIRLLALPTEKQFHHSPFTTCMVSEGTLALLSGCKFLFKGKELAIARDQIRMTIGCLKVLGELWPRTAKNVQEIQIIARHALGLVAGPRPQAAAMTTTTTTTTTKPDDSVLGNSQVPSLSSSSDQGGGQTTNEGSDVVDPLSSDFDIFASLGSMEDVCGWYNNSNDFGQDLSWWTDNNPL</sequence>
<reference evidence="5" key="1">
    <citation type="submission" date="2022-10" db="EMBL/GenBank/DDBJ databases">
        <title>Culturing micro-colonial fungi from biological soil crusts in the Mojave desert and describing Neophaeococcomyces mojavensis, and introducing the new genera and species Taxawa tesnikishii.</title>
        <authorList>
            <person name="Kurbessoian T."/>
            <person name="Stajich J.E."/>
        </authorList>
    </citation>
    <scope>NUCLEOTIDE SEQUENCE</scope>
    <source>
        <strain evidence="5">TK_35</strain>
    </source>
</reference>
<dbReference type="InterPro" id="IPR007219">
    <property type="entry name" value="XnlR_reg_dom"/>
</dbReference>
<feature type="region of interest" description="Disordered" evidence="2">
    <location>
        <begin position="335"/>
        <end position="384"/>
    </location>
</feature>
<dbReference type="GO" id="GO:0006351">
    <property type="term" value="P:DNA-templated transcription"/>
    <property type="evidence" value="ECO:0007669"/>
    <property type="project" value="InterPro"/>
</dbReference>
<dbReference type="EMBL" id="JAPDRN010000079">
    <property type="protein sequence ID" value="KAJ9626805.1"/>
    <property type="molecule type" value="Genomic_DNA"/>
</dbReference>
<dbReference type="PANTHER" id="PTHR47431">
    <property type="entry name" value="ZN(II)2CYS6 TRANSCRIPTION FACTOR (EUROFUNG)-RELATED"/>
    <property type="match status" value="1"/>
</dbReference>
<proteinExistence type="predicted"/>
<feature type="compositionally biased region" description="Low complexity" evidence="2">
    <location>
        <begin position="367"/>
        <end position="379"/>
    </location>
</feature>
<dbReference type="InterPro" id="IPR000073">
    <property type="entry name" value="AB_hydrolase_1"/>
</dbReference>
<evidence type="ECO:0000259" key="3">
    <source>
        <dbReference type="Pfam" id="PF04082"/>
    </source>
</evidence>